<dbReference type="SUPFAM" id="SSF52540">
    <property type="entry name" value="P-loop containing nucleoside triphosphate hydrolases"/>
    <property type="match status" value="1"/>
</dbReference>
<dbReference type="PANTHER" id="PTHR42798:SF6">
    <property type="entry name" value="CELL DIVISION ATP-BINDING PROTEIN FTSE"/>
    <property type="match status" value="1"/>
</dbReference>
<keyword evidence="4 11" id="KW-0812">Transmembrane</keyword>
<feature type="transmembrane region" description="Helical" evidence="11">
    <location>
        <begin position="1004"/>
        <end position="1030"/>
    </location>
</feature>
<dbReference type="PROSITE" id="PS00211">
    <property type="entry name" value="ABC_TRANSPORTER_1"/>
    <property type="match status" value="1"/>
</dbReference>
<evidence type="ECO:0000256" key="7">
    <source>
        <dbReference type="ARBA" id="ARBA00022989"/>
    </source>
</evidence>
<evidence type="ECO:0000256" key="4">
    <source>
        <dbReference type="ARBA" id="ARBA00022692"/>
    </source>
</evidence>
<dbReference type="SMART" id="SM00382">
    <property type="entry name" value="AAA"/>
    <property type="match status" value="1"/>
</dbReference>
<keyword evidence="5" id="KW-0547">Nucleotide-binding</keyword>
<keyword evidence="8 11" id="KW-0472">Membrane</keyword>
<evidence type="ECO:0000256" key="10">
    <source>
        <dbReference type="SAM" id="MobiDB-lite"/>
    </source>
</evidence>
<keyword evidence="2" id="KW-0813">Transport</keyword>
<dbReference type="CDD" id="cd03255">
    <property type="entry name" value="ABC_MJ0796_LolCDE_FtsE"/>
    <property type="match status" value="1"/>
</dbReference>
<keyword evidence="3" id="KW-1003">Cell membrane</keyword>
<comment type="subcellular location">
    <subcellularLocation>
        <location evidence="1">Cell inner membrane</location>
        <topology evidence="1">Multi-pass membrane protein</topology>
    </subcellularLocation>
</comment>
<keyword evidence="6 13" id="KW-0067">ATP-binding</keyword>
<organism evidence="13 14">
    <name type="scientific">Adlercreutzia faecimuris</name>
    <dbReference type="NCBI Taxonomy" id="2897341"/>
    <lineage>
        <taxon>Bacteria</taxon>
        <taxon>Bacillati</taxon>
        <taxon>Actinomycetota</taxon>
        <taxon>Coriobacteriia</taxon>
        <taxon>Eggerthellales</taxon>
        <taxon>Eggerthellaceae</taxon>
        <taxon>Adlercreutzia</taxon>
    </lineage>
</organism>
<dbReference type="InterPro" id="IPR003838">
    <property type="entry name" value="ABC3_permease_C"/>
</dbReference>
<evidence type="ECO:0000313" key="13">
    <source>
        <dbReference type="EMBL" id="MCI2241246.1"/>
    </source>
</evidence>
<dbReference type="InterPro" id="IPR003439">
    <property type="entry name" value="ABC_transporter-like_ATP-bd"/>
</dbReference>
<evidence type="ECO:0000313" key="14">
    <source>
        <dbReference type="Proteomes" id="UP001430755"/>
    </source>
</evidence>
<evidence type="ECO:0000256" key="2">
    <source>
        <dbReference type="ARBA" id="ARBA00022448"/>
    </source>
</evidence>
<evidence type="ECO:0000256" key="9">
    <source>
        <dbReference type="ARBA" id="ARBA00038388"/>
    </source>
</evidence>
<name>A0ABS9WG88_9ACTN</name>
<evidence type="ECO:0000256" key="5">
    <source>
        <dbReference type="ARBA" id="ARBA00022741"/>
    </source>
</evidence>
<dbReference type="EMBL" id="JAJMLW010000001">
    <property type="protein sequence ID" value="MCI2241246.1"/>
    <property type="molecule type" value="Genomic_DNA"/>
</dbReference>
<dbReference type="Pfam" id="PF00005">
    <property type="entry name" value="ABC_tran"/>
    <property type="match status" value="1"/>
</dbReference>
<dbReference type="InterPro" id="IPR017911">
    <property type="entry name" value="MacB-like_ATP-bd"/>
</dbReference>
<evidence type="ECO:0000256" key="1">
    <source>
        <dbReference type="ARBA" id="ARBA00004429"/>
    </source>
</evidence>
<reference evidence="13" key="1">
    <citation type="submission" date="2021-11" db="EMBL/GenBank/DDBJ databases">
        <title>A Novel Adlercreutzia Species, isolated from a Allomyrina dichotoma larva feces.</title>
        <authorList>
            <person name="Suh M.K."/>
        </authorList>
    </citation>
    <scope>NUCLEOTIDE SEQUENCE</scope>
    <source>
        <strain evidence="13">JBNU-10</strain>
    </source>
</reference>
<dbReference type="Pfam" id="PF02687">
    <property type="entry name" value="FtsX"/>
    <property type="match status" value="1"/>
</dbReference>
<gene>
    <name evidence="13" type="ORF">LPT13_02620</name>
</gene>
<dbReference type="Gene3D" id="3.40.50.300">
    <property type="entry name" value="P-loop containing nucleotide triphosphate hydrolases"/>
    <property type="match status" value="1"/>
</dbReference>
<evidence type="ECO:0000256" key="3">
    <source>
        <dbReference type="ARBA" id="ARBA00022475"/>
    </source>
</evidence>
<feature type="transmembrane region" description="Helical" evidence="11">
    <location>
        <begin position="944"/>
        <end position="973"/>
    </location>
</feature>
<feature type="domain" description="ABC transporter" evidence="12">
    <location>
        <begin position="2"/>
        <end position="240"/>
    </location>
</feature>
<dbReference type="RefSeq" id="WP_242163215.1">
    <property type="nucleotide sequence ID" value="NZ_JAJMLW010000001.1"/>
</dbReference>
<evidence type="ECO:0000256" key="11">
    <source>
        <dbReference type="SAM" id="Phobius"/>
    </source>
</evidence>
<comment type="caution">
    <text evidence="13">The sequence shown here is derived from an EMBL/GenBank/DDBJ whole genome shotgun (WGS) entry which is preliminary data.</text>
</comment>
<feature type="region of interest" description="Disordered" evidence="10">
    <location>
        <begin position="319"/>
        <end position="367"/>
    </location>
</feature>
<comment type="similarity">
    <text evidence="9">Belongs to the ABC transporter superfamily. Macrolide exporter (TC 3.A.1.122) family.</text>
</comment>
<sequence>MLQLKHIRKSYTTGSFTQVALDDVSVAFRDNEFVAILGPSGSGKTTMLNIIGGLDHYDSGDLVIDGISTERYKDRDWDTYRNNRIGFVFQSYNLIPHQTVLANVELALTLSGVSRDERRRRAIAELERVGLADHVNKKPSQLSGGQMQRVAIARALINDPEILLADEPTGALDSKTSVQIMDLLTEIAKDRLVVMVTHNPELADQYATRIVNLADGVIRSDTDPFDPSADEMRESTKKVRRTSMGPLTALSLSFNNLMTKKGRTLMTAFAGSIGIIGIAAILSLANGVNDYIKTVEEETLSEYPLQIMSSGFDMTSMLLGAGGSDDAPDASGGAGAEQPADGAVDSPEAAQDAGGPATGTGPENEQDALDAMAGDAPEGEVGIAQMLTTMFGSIGSNDLASLKTYLDSGDSGIEPYVNAIECTYDVAPQIFLSDTDNLRQVNPDRSMAPLGIGSDVSSNSLMSMAMSTDMFYEMPDDPALYESQYEVRAGRWPEGPDEVVLVTTPSGRISDFMLYTLGLRDGAELDEMVRQFAAEEEVAIPGDIRPVSYEDVLGVRFKLVNAADWYAYDADYGVWVDKSDDNAFMRDLVAAGEDLAVVGIVTPSPDAKATMLNPGLNYPASLVDHVIERAEASQIVQDQLADPTVNVFTGKPFGEEEDDADSFDMDSLFTINSEALQAAFKIDQRKLSVDMSNTLDLQSVAASLPPAPEPDMGALVGSLDLELSDEQISGVVTGVMGAFQAYLKGLPPEEQAAAMADFSGAFSKFLQSPAGQAAIAAQTMKIAQEKDLESQVARALQGYVTSTMTSYMATMSQALETQVTAAMQKGMSQLGANMASAISIDADAFANAFEMNMTEDELRDLMMSLMTSEDATYDNNLRRLGYADPAKPAGIDIYPIDFDAKAHVIQILDDYNARMEAEGADDKVITYTDFVGTLMASVTDIVNMISYVLVAFVAISLVVSSIMIGVITYISVLERRKEIGILRAIGASKGDISRIFNAETIIEGLVAGLLGVGITALGCIPVNAMVYSLFDVPNVAQLPWQAAAILVGISVFLSFIAGLIPASSASRKDPVEALRSE</sequence>
<accession>A0ABS9WG88</accession>
<evidence type="ECO:0000256" key="8">
    <source>
        <dbReference type="ARBA" id="ARBA00023136"/>
    </source>
</evidence>
<dbReference type="InterPro" id="IPR027417">
    <property type="entry name" value="P-loop_NTPase"/>
</dbReference>
<dbReference type="GO" id="GO:0005524">
    <property type="term" value="F:ATP binding"/>
    <property type="evidence" value="ECO:0007669"/>
    <property type="project" value="UniProtKB-KW"/>
</dbReference>
<evidence type="ECO:0000259" key="12">
    <source>
        <dbReference type="PROSITE" id="PS50893"/>
    </source>
</evidence>
<evidence type="ECO:0000256" key="6">
    <source>
        <dbReference type="ARBA" id="ARBA00022840"/>
    </source>
</evidence>
<dbReference type="PANTHER" id="PTHR42798">
    <property type="entry name" value="LIPOPROTEIN-RELEASING SYSTEM ATP-BINDING PROTEIN LOLD"/>
    <property type="match status" value="1"/>
</dbReference>
<protein>
    <submittedName>
        <fullName evidence="13">ABC transporter ATP-binding protein/permease</fullName>
    </submittedName>
</protein>
<keyword evidence="7 11" id="KW-1133">Transmembrane helix</keyword>
<feature type="transmembrane region" description="Helical" evidence="11">
    <location>
        <begin position="1042"/>
        <end position="1060"/>
    </location>
</feature>
<feature type="transmembrane region" description="Helical" evidence="11">
    <location>
        <begin position="265"/>
        <end position="285"/>
    </location>
</feature>
<dbReference type="InterPro" id="IPR003593">
    <property type="entry name" value="AAA+_ATPase"/>
</dbReference>
<dbReference type="Proteomes" id="UP001430755">
    <property type="component" value="Unassembled WGS sequence"/>
</dbReference>
<dbReference type="PROSITE" id="PS50893">
    <property type="entry name" value="ABC_TRANSPORTER_2"/>
    <property type="match status" value="1"/>
</dbReference>
<keyword evidence="14" id="KW-1185">Reference proteome</keyword>
<proteinExistence type="inferred from homology"/>
<dbReference type="InterPro" id="IPR017871">
    <property type="entry name" value="ABC_transporter-like_CS"/>
</dbReference>